<reference evidence="1 2" key="1">
    <citation type="journal article" date="2020" name="Nat. Commun.">
        <title>Genome of Tripterygium wilfordii and identification of cytochrome P450 involved in triptolide biosynthesis.</title>
        <authorList>
            <person name="Tu L."/>
            <person name="Su P."/>
            <person name="Zhang Z."/>
            <person name="Gao L."/>
            <person name="Wang J."/>
            <person name="Hu T."/>
            <person name="Zhou J."/>
            <person name="Zhang Y."/>
            <person name="Zhao Y."/>
            <person name="Liu Y."/>
            <person name="Song Y."/>
            <person name="Tong Y."/>
            <person name="Lu Y."/>
            <person name="Yang J."/>
            <person name="Xu C."/>
            <person name="Jia M."/>
            <person name="Peters R.J."/>
            <person name="Huang L."/>
            <person name="Gao W."/>
        </authorList>
    </citation>
    <scope>NUCLEOTIDE SEQUENCE [LARGE SCALE GENOMIC DNA]</scope>
    <source>
        <strain evidence="2">cv. XIE 37</strain>
        <tissue evidence="1">Leaf</tissue>
    </source>
</reference>
<dbReference type="InterPro" id="IPR009439">
    <property type="entry name" value="RCC_reductase"/>
</dbReference>
<evidence type="ECO:0000313" key="2">
    <source>
        <dbReference type="Proteomes" id="UP000593562"/>
    </source>
</evidence>
<evidence type="ECO:0000313" key="1">
    <source>
        <dbReference type="EMBL" id="KAF5738212.1"/>
    </source>
</evidence>
<evidence type="ECO:0008006" key="3">
    <source>
        <dbReference type="Google" id="ProtNLM"/>
    </source>
</evidence>
<sequence length="326" mass="36693">MAVHLSLGVPSSPLPLTFLRPPKLLSEPIIKNPSRTSFLGSRCASSFPASSPMESRPKLMEFPHLLAPHRDLMITLIAALETRLDSHLLPVSLPPDVEFYQNETNSSQGSLCIRKGRDSSPIDFMLASWLHLKQPSGDAFNITNLQVYLKPTTNAPHFQFELVQCSPTYLIFFLDLTPRKDLVLNPDYLKTFYEHNQLEPLRRQLDELVPESKPYFSSSLYFRQVVSPTGILVSIKSEAADGRIEEIMRDNISPIANQVLGLWIDECDFEGSGNVVGENEKSELEKRDYMIKSKAVQMDLSASMPLQFGQEVADRVLGVIRTVFNI</sequence>
<accession>A0A7J7CVR5</accession>
<proteinExistence type="predicted"/>
<dbReference type="AlphaFoldDB" id="A0A7J7CVR5"/>
<dbReference type="GO" id="GO:0051743">
    <property type="term" value="F:red chlorophyll catabolite reductase activity"/>
    <property type="evidence" value="ECO:0007669"/>
    <property type="project" value="InterPro"/>
</dbReference>
<dbReference type="OrthoDB" id="26525at2759"/>
<dbReference type="Pfam" id="PF06405">
    <property type="entry name" value="RCC_reductase"/>
    <property type="match status" value="1"/>
</dbReference>
<dbReference type="InParanoid" id="A0A7J7CVR5"/>
<comment type="caution">
    <text evidence="1">The sequence shown here is derived from an EMBL/GenBank/DDBJ whole genome shotgun (WGS) entry which is preliminary data.</text>
</comment>
<dbReference type="Proteomes" id="UP000593562">
    <property type="component" value="Unassembled WGS sequence"/>
</dbReference>
<name>A0A7J7CVR5_TRIWF</name>
<dbReference type="GO" id="GO:0015996">
    <property type="term" value="P:chlorophyll catabolic process"/>
    <property type="evidence" value="ECO:0007669"/>
    <property type="project" value="TreeGrafter"/>
</dbReference>
<keyword evidence="2" id="KW-1185">Reference proteome</keyword>
<dbReference type="PANTHER" id="PTHR34685:SF3">
    <property type="entry name" value="RED CHLOROPHYLL CATABOLITE REDUCTASE"/>
    <property type="match status" value="1"/>
</dbReference>
<dbReference type="PANTHER" id="PTHR34685">
    <property type="entry name" value="RED CHLOROPHYLL CATABOLITE REDUCTASE, CHLOROPLASTIC"/>
    <property type="match status" value="1"/>
</dbReference>
<dbReference type="Gene3D" id="3.40.1500.20">
    <property type="match status" value="1"/>
</dbReference>
<dbReference type="EMBL" id="JAAARO010000013">
    <property type="protein sequence ID" value="KAF5738212.1"/>
    <property type="molecule type" value="Genomic_DNA"/>
</dbReference>
<gene>
    <name evidence="1" type="ORF">HS088_TW13G01108</name>
</gene>
<dbReference type="GO" id="GO:0009507">
    <property type="term" value="C:chloroplast"/>
    <property type="evidence" value="ECO:0007669"/>
    <property type="project" value="TreeGrafter"/>
</dbReference>
<organism evidence="1 2">
    <name type="scientific">Tripterygium wilfordii</name>
    <name type="common">Thunder God vine</name>
    <dbReference type="NCBI Taxonomy" id="458696"/>
    <lineage>
        <taxon>Eukaryota</taxon>
        <taxon>Viridiplantae</taxon>
        <taxon>Streptophyta</taxon>
        <taxon>Embryophyta</taxon>
        <taxon>Tracheophyta</taxon>
        <taxon>Spermatophyta</taxon>
        <taxon>Magnoliopsida</taxon>
        <taxon>eudicotyledons</taxon>
        <taxon>Gunneridae</taxon>
        <taxon>Pentapetalae</taxon>
        <taxon>rosids</taxon>
        <taxon>fabids</taxon>
        <taxon>Celastrales</taxon>
        <taxon>Celastraceae</taxon>
        <taxon>Tripterygium</taxon>
    </lineage>
</organism>
<protein>
    <recommendedName>
        <fullName evidence="3">Red chlorophyll catabolite reductase chloroplastic</fullName>
    </recommendedName>
</protein>